<organism evidence="3 4">
    <name type="scientific">Mortierella alpina</name>
    <name type="common">Oleaginous fungus</name>
    <name type="synonym">Mortierella renispora</name>
    <dbReference type="NCBI Taxonomy" id="64518"/>
    <lineage>
        <taxon>Eukaryota</taxon>
        <taxon>Fungi</taxon>
        <taxon>Fungi incertae sedis</taxon>
        <taxon>Mucoromycota</taxon>
        <taxon>Mortierellomycotina</taxon>
        <taxon>Mortierellomycetes</taxon>
        <taxon>Mortierellales</taxon>
        <taxon>Mortierellaceae</taxon>
        <taxon>Mortierella</taxon>
    </lineage>
</organism>
<feature type="compositionally biased region" description="Basic residues" evidence="2">
    <location>
        <begin position="1046"/>
        <end position="1057"/>
    </location>
</feature>
<feature type="region of interest" description="Disordered" evidence="2">
    <location>
        <begin position="1"/>
        <end position="51"/>
    </location>
</feature>
<feature type="region of interest" description="Disordered" evidence="2">
    <location>
        <begin position="1038"/>
        <end position="1126"/>
    </location>
</feature>
<dbReference type="PROSITE" id="PS50005">
    <property type="entry name" value="TPR"/>
    <property type="match status" value="2"/>
</dbReference>
<dbReference type="PANTHER" id="PTHR23082">
    <property type="entry name" value="TRANSCRIPTION INITIATION FACTOR IIIC TFIIIC , POLYPEPTIDE 3-RELATED"/>
    <property type="match status" value="1"/>
</dbReference>
<dbReference type="Proteomes" id="UP000717515">
    <property type="component" value="Unassembled WGS sequence"/>
</dbReference>
<keyword evidence="1" id="KW-0802">TPR repeat</keyword>
<name>A0A9P8D331_MORAP</name>
<dbReference type="InterPro" id="IPR011990">
    <property type="entry name" value="TPR-like_helical_dom_sf"/>
</dbReference>
<feature type="compositionally biased region" description="Basic and acidic residues" evidence="2">
    <location>
        <begin position="1570"/>
        <end position="1579"/>
    </location>
</feature>
<dbReference type="GO" id="GO:0006383">
    <property type="term" value="P:transcription by RNA polymerase III"/>
    <property type="evidence" value="ECO:0007669"/>
    <property type="project" value="InterPro"/>
</dbReference>
<dbReference type="Pfam" id="PF14559">
    <property type="entry name" value="TPR_19"/>
    <property type="match status" value="1"/>
</dbReference>
<dbReference type="GO" id="GO:0000127">
    <property type="term" value="C:transcription factor TFIIIC complex"/>
    <property type="evidence" value="ECO:0007669"/>
    <property type="project" value="TreeGrafter"/>
</dbReference>
<feature type="repeat" description="TPR" evidence="1">
    <location>
        <begin position="593"/>
        <end position="626"/>
    </location>
</feature>
<proteinExistence type="predicted"/>
<feature type="region of interest" description="Disordered" evidence="2">
    <location>
        <begin position="1141"/>
        <end position="1324"/>
    </location>
</feature>
<dbReference type="SMART" id="SM00028">
    <property type="entry name" value="TPR"/>
    <property type="match status" value="8"/>
</dbReference>
<sequence length="1764" mass="198908">MSSDRGGDPGPRDSANSGDIHHANNHQLLAQLEDSFRQGPAPHAQDSGTASNPLLARLNQSSAERAQVAAVGNQLGPEGTRVPAVIGDFVGLNHAGLNRGMAGGSNSSNGRHLNEALDDMRLGGEDEETNELDADYEGDDDDTLALDEDLYASGHVPGMDETMRAEALSAASAVDPNQLLDTTEEGASLPWNVAGGFETGMQDDDDELDENDPALEELGLALTPKTRREKKKSNKRGTVVLTPEVQALLGQANYAYVSKDYKTAVDVFQQVIVKNPSVFQAWNSMGLIQEELGNIEKALQLFMVAAHLTPKDGALWKKLAVISKQRGYDQQALYCFSRAYRADKDDMDALWDRSIMYQILDQPFKAIQGFQKLLKVKHHYMPALEELVKLYSSLDQDNRRYRENMHQAMLDYEAAYLHYSSLPDRRSNTDADPFHMEERSDEESDQSEPFGYSALNMLSELYIMFEEYEKPITVIKAWSRRLQRRSHQTWWDDYKDDREFDTDPDDDELQASLGENRTRGLPVDLRVKLGICRLMMEEVKEAKAQFKYLWRCSVEDFPDLYEEIAELYVSKQMWKEGFNVIRAMMQFDEMDVPKTWVMAGECLRHMGQMKEAKDYLEQAHRDDPSSVDVSMMLAEVHEEMGNLPQALSLVNYVRRVNEEKQAEAEKRRREAKMARDAKANRDGASSKNSSDAYLLDPSHSKDQKFRQIAPRPTSAGTSVAFTSDAARGAMERINAASRDRAAAERYASADRDRDIQLLRSAREQERADKLADRESHTQELRDVIDKFNRLDVIYQRIDRKEKSRVWESKHEAVKATREDRTQYIQGARELINVFRSNGAFYPREKNKPYLGTETRKWRYRRYAADLDSGLSEHASAMSERLGRLMGVSQPKTILEESLLDHGLTAPPTTYKEVSFDAWYLLMIRQAVYLTFEDRYAEATELLMKDMYNANVFYSVPRRRSGIMLVALACAIWAADFEEVTRGGRRLCNFGGLRPLAVKLYQSTLTHGPRGNLKFFSWVQGITHKYLKREIAGMRRAIGKGAQQSMRKVRTTVRRKRQGPPTRAPRKSFAALTPTLASPRKKVRLEATAKPVQPPNLQQLSEDESTLSSLHSTAAAAGSSTKMTTLPLTGPERAEAASARLLAAAAAKEAEEQAEGSQHRVSFAENNDNDDRDSKGQQNEMDPSIEAEAGPAHGTKPTTATSLRRKRRARDEGGSSAVEEQGEGDQQDEFDDDDDDYDVHDELYKEEDDEDKELDPEEYEDTEWEHDDPDFRGLRKGYGKVRSPLRPHDEDDDDDEDRDDHFQGRKRRPGAAGKGNGERKESGGRASVKFTRPLFPKFQVSMVMFMGHILAHSRSHIGAAAHFAECMEYAPTNPMIQLYLGVQFLNVAMQRTTPNRQMAVAQGLVFIQNYYRLRMAGFGSLALAQRDKANKTKGKAPTPSPITPLLPIVGVKDGSSDPQNATERKVSSAADMSEDDAVAEAEIREAASAASASASNNEEPLAGSQLSLGGASSEEQDQEPSLTQCRQEAEYNFARAFHQLGQYHLAMIHYKRVLELPSWREVERQQQMVRRQQEEMERDVRRRHRSEARALANQRSLERKQQVRELREARRLEREAAKAARLKAKAEAQAEATAQSGTTGAEENDQDGNAERNLEDDDNEEEAEEEEEEDEDDMDMDMEEDDEEDALEEEEDDDEEADLPPAGVEGHPETVPADEDQLTRIRLQGALDDDPTDLKREAAFNLAKIYSLSGAMGQAQLVMRKYCTL</sequence>
<feature type="compositionally biased region" description="Acidic residues" evidence="2">
    <location>
        <begin position="1641"/>
        <end position="1697"/>
    </location>
</feature>
<feature type="region of interest" description="Disordered" evidence="2">
    <location>
        <begin position="661"/>
        <end position="718"/>
    </location>
</feature>
<feature type="region of interest" description="Disordered" evidence="2">
    <location>
        <begin position="1569"/>
        <end position="1601"/>
    </location>
</feature>
<feature type="region of interest" description="Disordered" evidence="2">
    <location>
        <begin position="1428"/>
        <end position="1523"/>
    </location>
</feature>
<accession>A0A9P8D331</accession>
<dbReference type="SUPFAM" id="SSF48452">
    <property type="entry name" value="TPR-like"/>
    <property type="match status" value="2"/>
</dbReference>
<feature type="compositionally biased region" description="Basic and acidic residues" evidence="2">
    <location>
        <begin position="427"/>
        <end position="438"/>
    </location>
</feature>
<dbReference type="PANTHER" id="PTHR23082:SF0">
    <property type="entry name" value="GENERAL TRANSCRIPTION FACTOR 3C POLYPEPTIDE 3"/>
    <property type="match status" value="1"/>
</dbReference>
<dbReference type="EMBL" id="JAIFTL010000003">
    <property type="protein sequence ID" value="KAG9327607.1"/>
    <property type="molecule type" value="Genomic_DNA"/>
</dbReference>
<feature type="compositionally biased region" description="Basic and acidic residues" evidence="2">
    <location>
        <begin position="661"/>
        <end position="681"/>
    </location>
</feature>
<dbReference type="Pfam" id="PF13181">
    <property type="entry name" value="TPR_8"/>
    <property type="match status" value="1"/>
</dbReference>
<comment type="caution">
    <text evidence="3">The sequence shown here is derived from an EMBL/GenBank/DDBJ whole genome shotgun (WGS) entry which is preliminary data.</text>
</comment>
<dbReference type="InterPro" id="IPR039340">
    <property type="entry name" value="Tfc4/TFIIIC-102/Sfc4"/>
</dbReference>
<evidence type="ECO:0000313" key="4">
    <source>
        <dbReference type="Proteomes" id="UP000717515"/>
    </source>
</evidence>
<evidence type="ECO:0000313" key="3">
    <source>
        <dbReference type="EMBL" id="KAG9327607.1"/>
    </source>
</evidence>
<feature type="region of interest" description="Disordered" evidence="2">
    <location>
        <begin position="427"/>
        <end position="449"/>
    </location>
</feature>
<feature type="region of interest" description="Disordered" evidence="2">
    <location>
        <begin position="1619"/>
        <end position="1729"/>
    </location>
</feature>
<feature type="compositionally biased region" description="Acidic residues" evidence="2">
    <location>
        <begin position="1219"/>
        <end position="1267"/>
    </location>
</feature>
<feature type="compositionally biased region" description="Low complexity" evidence="2">
    <location>
        <begin position="1485"/>
        <end position="1512"/>
    </location>
</feature>
<evidence type="ECO:0000256" key="1">
    <source>
        <dbReference type="PROSITE-ProRule" id="PRU00339"/>
    </source>
</evidence>
<evidence type="ECO:0000256" key="2">
    <source>
        <dbReference type="SAM" id="MobiDB-lite"/>
    </source>
</evidence>
<gene>
    <name evidence="3" type="ORF">KVV02_003852</name>
</gene>
<reference evidence="3" key="1">
    <citation type="submission" date="2021-07" db="EMBL/GenBank/DDBJ databases">
        <title>Draft genome of Mortierella alpina, strain LL118, isolated from an aspen leaf litter sample.</title>
        <authorList>
            <person name="Yang S."/>
            <person name="Vinatzer B.A."/>
        </authorList>
    </citation>
    <scope>NUCLEOTIDE SEQUENCE</scope>
    <source>
        <strain evidence="3">LL118</strain>
    </source>
</reference>
<dbReference type="Gene3D" id="1.25.40.10">
    <property type="entry name" value="Tetratricopeptide repeat domain"/>
    <property type="match status" value="2"/>
</dbReference>
<feature type="compositionally biased region" description="Low complexity" evidence="2">
    <location>
        <begin position="1105"/>
        <end position="1124"/>
    </location>
</feature>
<protein>
    <submittedName>
        <fullName evidence="3">Uncharacterized protein</fullName>
    </submittedName>
</protein>
<feature type="compositionally biased region" description="Basic and acidic residues" evidence="2">
    <location>
        <begin position="1"/>
        <end position="11"/>
    </location>
</feature>
<feature type="compositionally biased region" description="Basic residues" evidence="2">
    <location>
        <begin position="1273"/>
        <end position="1284"/>
    </location>
</feature>
<dbReference type="InterPro" id="IPR019734">
    <property type="entry name" value="TPR_rpt"/>
</dbReference>
<feature type="repeat" description="TPR" evidence="1">
    <location>
        <begin position="279"/>
        <end position="312"/>
    </location>
</feature>